<dbReference type="PROSITE" id="PS01129">
    <property type="entry name" value="PSI_RLU"/>
    <property type="match status" value="1"/>
</dbReference>
<evidence type="ECO:0000256" key="2">
    <source>
        <dbReference type="SAM" id="MobiDB-lite"/>
    </source>
</evidence>
<dbReference type="InterPro" id="IPR020103">
    <property type="entry name" value="PsdUridine_synth_cat_dom_sf"/>
</dbReference>
<dbReference type="PROSITE" id="PS50889">
    <property type="entry name" value="S4"/>
    <property type="match status" value="1"/>
</dbReference>
<evidence type="ECO:0000313" key="4">
    <source>
        <dbReference type="EMBL" id="KKY26994.1"/>
    </source>
</evidence>
<accession>A0A0G2EXU0</accession>
<dbReference type="Gene3D" id="3.30.2350.10">
    <property type="entry name" value="Pseudouridine synthase"/>
    <property type="match status" value="1"/>
</dbReference>
<dbReference type="GO" id="GO:0003723">
    <property type="term" value="F:RNA binding"/>
    <property type="evidence" value="ECO:0007669"/>
    <property type="project" value="UniProtKB-KW"/>
</dbReference>
<feature type="compositionally biased region" description="Polar residues" evidence="2">
    <location>
        <begin position="401"/>
        <end position="417"/>
    </location>
</feature>
<evidence type="ECO:0000259" key="3">
    <source>
        <dbReference type="Pfam" id="PF00849"/>
    </source>
</evidence>
<sequence length="577" mass="63857">MALMVSDIDRFPPKNTDPLPDPPPSDVPLTTPAGDPWPRPYYLEDGLRRVAPYNYTYNTFCKQRWRGRQLLDVFASEFRDRGLEYYRDAISGGRVVVNGKKVSTDYTLKNGEVISHTLHRHEPPVTARPIKVVKEDADMIVIDKPAGVPVHPAGRYRFNSITEIMRAEREFGFSPLPCNRLDRLTSGIMFVGKNAVAAEEISQKLRARTVRKEYIARVKGRFPDGDENGVTVCEENVVTISPILGLNRVRESGKSAKTLFKRLAYYPGRSQQQKHCSTEPDNQNPTTAIQKSLEACDVSNGTITDGDANPSAGLTSNTTAQIGQTALPWAEEGGYSIVHCLPLTGRTHQIRVHLQFLGHPISNDPIYSNRRVFGPLLGKNDSSSDNDTEIIARLSQMGKTESFSSALDSQKESSTTNSDHHSDPAVISRGEGANQTSELVAAYDALVSDYEKSRGEKMTGESCSECGTPLYSDPGPNELGIYLHAICYRDLEDAKPMDTQSDGNPRYDLDAFMAGGWSYTSPVPAWAWPVDETDDGKGPSRTGIRNHERWDDNWSVGLMGFDRETVVPNGGKMKGHQ</sequence>
<reference evidence="4 5" key="2">
    <citation type="submission" date="2015-05" db="EMBL/GenBank/DDBJ databases">
        <authorList>
            <person name="Morales-Cruz A."/>
            <person name="Amrine K.C."/>
            <person name="Cantu D."/>
        </authorList>
    </citation>
    <scope>NUCLEOTIDE SEQUENCE [LARGE SCALE GENOMIC DNA]</scope>
    <source>
        <strain evidence="4">UCRPC4</strain>
    </source>
</reference>
<keyword evidence="5" id="KW-1185">Reference proteome</keyword>
<dbReference type="EMBL" id="LCWF01000032">
    <property type="protein sequence ID" value="KKY26994.1"/>
    <property type="molecule type" value="Genomic_DNA"/>
</dbReference>
<dbReference type="GO" id="GO:0000455">
    <property type="term" value="P:enzyme-directed rRNA pseudouridine synthesis"/>
    <property type="evidence" value="ECO:0007669"/>
    <property type="project" value="TreeGrafter"/>
</dbReference>
<dbReference type="GO" id="GO:0009982">
    <property type="term" value="F:pseudouridine synthase activity"/>
    <property type="evidence" value="ECO:0007669"/>
    <property type="project" value="InterPro"/>
</dbReference>
<dbReference type="InterPro" id="IPR006145">
    <property type="entry name" value="PsdUridine_synth_RsuA/RluA"/>
</dbReference>
<dbReference type="SUPFAM" id="SSF55120">
    <property type="entry name" value="Pseudouridine synthase"/>
    <property type="match status" value="1"/>
</dbReference>
<dbReference type="InterPro" id="IPR050188">
    <property type="entry name" value="RluA_PseudoU_synthase"/>
</dbReference>
<dbReference type="PANTHER" id="PTHR21600">
    <property type="entry name" value="MITOCHONDRIAL RNA PSEUDOURIDINE SYNTHASE"/>
    <property type="match status" value="1"/>
</dbReference>
<proteinExistence type="predicted"/>
<dbReference type="Pfam" id="PF00849">
    <property type="entry name" value="PseudoU_synth_2"/>
    <property type="match status" value="1"/>
</dbReference>
<protein>
    <submittedName>
        <fullName evidence="4">Putative drap deaminase</fullName>
    </submittedName>
</protein>
<dbReference type="Proteomes" id="UP000053317">
    <property type="component" value="Unassembled WGS sequence"/>
</dbReference>
<feature type="domain" description="Pseudouridine synthase RsuA/RluA-like" evidence="3">
    <location>
        <begin position="138"/>
        <end position="355"/>
    </location>
</feature>
<dbReference type="PANTHER" id="PTHR21600:SF40">
    <property type="entry name" value="PSEUDOURIDYLATE SYNTHASE RPUSD2"/>
    <property type="match status" value="1"/>
</dbReference>
<evidence type="ECO:0000313" key="5">
    <source>
        <dbReference type="Proteomes" id="UP000053317"/>
    </source>
</evidence>
<dbReference type="OrthoDB" id="424794at2759"/>
<organism evidence="4 5">
    <name type="scientific">Phaeomoniella chlamydospora</name>
    <name type="common">Phaeoacremonium chlamydosporum</name>
    <dbReference type="NCBI Taxonomy" id="158046"/>
    <lineage>
        <taxon>Eukaryota</taxon>
        <taxon>Fungi</taxon>
        <taxon>Dikarya</taxon>
        <taxon>Ascomycota</taxon>
        <taxon>Pezizomycotina</taxon>
        <taxon>Eurotiomycetes</taxon>
        <taxon>Chaetothyriomycetidae</taxon>
        <taxon>Phaeomoniellales</taxon>
        <taxon>Phaeomoniellaceae</taxon>
        <taxon>Phaeomoniella</taxon>
    </lineage>
</organism>
<name>A0A0G2EXU0_PHACM</name>
<comment type="caution">
    <text evidence="4">The sequence shown here is derived from an EMBL/GenBank/DDBJ whole genome shotgun (WGS) entry which is preliminary data.</text>
</comment>
<dbReference type="AlphaFoldDB" id="A0A0G2EXU0"/>
<feature type="region of interest" description="Disordered" evidence="2">
    <location>
        <begin position="1"/>
        <end position="34"/>
    </location>
</feature>
<evidence type="ECO:0000256" key="1">
    <source>
        <dbReference type="PROSITE-ProRule" id="PRU00182"/>
    </source>
</evidence>
<reference evidence="4 5" key="1">
    <citation type="submission" date="2015-05" db="EMBL/GenBank/DDBJ databases">
        <title>Distinctive expansion of gene families associated with plant cell wall degradation and secondary metabolism in the genomes of grapevine trunk pathogens.</title>
        <authorList>
            <person name="Lawrence D.P."/>
            <person name="Travadon R."/>
            <person name="Rolshausen P.E."/>
            <person name="Baumgartner K."/>
        </authorList>
    </citation>
    <scope>NUCLEOTIDE SEQUENCE [LARGE SCALE GENOMIC DNA]</scope>
    <source>
        <strain evidence="4">UCRPC4</strain>
    </source>
</reference>
<dbReference type="InterPro" id="IPR006224">
    <property type="entry name" value="PsdUridine_synth_RluA-like_CS"/>
</dbReference>
<keyword evidence="1" id="KW-0694">RNA-binding</keyword>
<feature type="region of interest" description="Disordered" evidence="2">
    <location>
        <begin position="401"/>
        <end position="433"/>
    </location>
</feature>
<dbReference type="CDD" id="cd02557">
    <property type="entry name" value="PseudoU_synth_ScRIB2"/>
    <property type="match status" value="1"/>
</dbReference>
<gene>
    <name evidence="4" type="ORF">UCRPC4_g01341</name>
</gene>